<dbReference type="NCBIfam" id="TIGR01988">
    <property type="entry name" value="Ubi-OHases"/>
    <property type="match status" value="1"/>
</dbReference>
<dbReference type="InterPro" id="IPR002938">
    <property type="entry name" value="FAD-bd"/>
</dbReference>
<evidence type="ECO:0000256" key="1">
    <source>
        <dbReference type="ARBA" id="ARBA00001974"/>
    </source>
</evidence>
<keyword evidence="6" id="KW-0560">Oxidoreductase</keyword>
<evidence type="ECO:0000259" key="8">
    <source>
        <dbReference type="Pfam" id="PF01494"/>
    </source>
</evidence>
<dbReference type="OrthoDB" id="9769565at2"/>
<keyword evidence="5" id="KW-0274">FAD</keyword>
<keyword evidence="10" id="KW-1185">Reference proteome</keyword>
<name>A0A3S2UAS7_9BURK</name>
<gene>
    <name evidence="9" type="ORF">EOD73_16070</name>
</gene>
<keyword evidence="7" id="KW-0503">Monooxygenase</keyword>
<sequence length="386" mass="40752">MPLESDVLVVGAGPAGLALACALHDAGFGVRVLERQAATALACPADDGREIALTHRSRRLLTQWGLWAQLPAAAIAPLARASVRSAGGRSVLPFEAAAQGHEALGWLVGNHHLRAAAWAGAQARGIEVLAGRSVSGVVRQAGRIGVVGPQGLAANARLLVAADSRFSELRRWVGIGARHCDFGRSALLVPVAHSLPHDACAQECFLAGHTLALLPMNGQRSSVVWTVANAALPRLLALDDEALGAEIERASEQRLGRIYPLGSRHTYPLVAVMADRFADDRVALVGDAAVGMHPVTAHGYNLGLYGIEALVSRLRREDPGAAGPLQAYAQAHRQTAWPLYTATNALVGFFTDDRPPVLALRRAVIDLARRLPPLRAAIAHRLTDAG</sequence>
<evidence type="ECO:0000256" key="2">
    <source>
        <dbReference type="ARBA" id="ARBA00004749"/>
    </source>
</evidence>
<evidence type="ECO:0000256" key="6">
    <source>
        <dbReference type="ARBA" id="ARBA00023002"/>
    </source>
</evidence>
<evidence type="ECO:0000256" key="3">
    <source>
        <dbReference type="ARBA" id="ARBA00005349"/>
    </source>
</evidence>
<dbReference type="AlphaFoldDB" id="A0A3S2UAS7"/>
<evidence type="ECO:0000313" key="9">
    <source>
        <dbReference type="EMBL" id="RVT83156.1"/>
    </source>
</evidence>
<dbReference type="PRINTS" id="PR00420">
    <property type="entry name" value="RNGMNOXGNASE"/>
</dbReference>
<comment type="caution">
    <text evidence="9">The sequence shown here is derived from an EMBL/GenBank/DDBJ whole genome shotgun (WGS) entry which is preliminary data.</text>
</comment>
<feature type="domain" description="FAD-binding" evidence="8">
    <location>
        <begin position="5"/>
        <end position="339"/>
    </location>
</feature>
<dbReference type="NCBIfam" id="NF006593">
    <property type="entry name" value="PRK09126.1"/>
    <property type="match status" value="1"/>
</dbReference>
<dbReference type="Pfam" id="PF01494">
    <property type="entry name" value="FAD_binding_3"/>
    <property type="match status" value="1"/>
</dbReference>
<evidence type="ECO:0000313" key="10">
    <source>
        <dbReference type="Proteomes" id="UP000288587"/>
    </source>
</evidence>
<dbReference type="InterPro" id="IPR051205">
    <property type="entry name" value="UbiH/COQ6_monooxygenase"/>
</dbReference>
<evidence type="ECO:0000256" key="5">
    <source>
        <dbReference type="ARBA" id="ARBA00022827"/>
    </source>
</evidence>
<evidence type="ECO:0000256" key="7">
    <source>
        <dbReference type="ARBA" id="ARBA00023033"/>
    </source>
</evidence>
<dbReference type="GO" id="GO:0016705">
    <property type="term" value="F:oxidoreductase activity, acting on paired donors, with incorporation or reduction of molecular oxygen"/>
    <property type="evidence" value="ECO:0007669"/>
    <property type="project" value="InterPro"/>
</dbReference>
<dbReference type="InterPro" id="IPR036188">
    <property type="entry name" value="FAD/NAD-bd_sf"/>
</dbReference>
<comment type="pathway">
    <text evidence="2">Cofactor biosynthesis; ubiquinone biosynthesis.</text>
</comment>
<evidence type="ECO:0000256" key="4">
    <source>
        <dbReference type="ARBA" id="ARBA00022630"/>
    </source>
</evidence>
<dbReference type="Proteomes" id="UP000288587">
    <property type="component" value="Unassembled WGS sequence"/>
</dbReference>
<dbReference type="InterPro" id="IPR010971">
    <property type="entry name" value="UbiH/COQ6"/>
</dbReference>
<dbReference type="GO" id="GO:0071949">
    <property type="term" value="F:FAD binding"/>
    <property type="evidence" value="ECO:0007669"/>
    <property type="project" value="InterPro"/>
</dbReference>
<proteinExistence type="inferred from homology"/>
<protein>
    <submittedName>
        <fullName evidence="9">FAD-dependent hydroxylase</fullName>
    </submittedName>
</protein>
<dbReference type="Gene3D" id="3.50.50.60">
    <property type="entry name" value="FAD/NAD(P)-binding domain"/>
    <property type="match status" value="2"/>
</dbReference>
<dbReference type="PANTHER" id="PTHR43876">
    <property type="entry name" value="UBIQUINONE BIOSYNTHESIS MONOOXYGENASE COQ6, MITOCHONDRIAL"/>
    <property type="match status" value="1"/>
</dbReference>
<dbReference type="EMBL" id="SACM01000005">
    <property type="protein sequence ID" value="RVT83156.1"/>
    <property type="molecule type" value="Genomic_DNA"/>
</dbReference>
<dbReference type="GO" id="GO:0006744">
    <property type="term" value="P:ubiquinone biosynthetic process"/>
    <property type="evidence" value="ECO:0007669"/>
    <property type="project" value="UniProtKB-UniPathway"/>
</dbReference>
<comment type="cofactor">
    <cofactor evidence="1">
        <name>FAD</name>
        <dbReference type="ChEBI" id="CHEBI:57692"/>
    </cofactor>
</comment>
<dbReference type="PANTHER" id="PTHR43876:SF25">
    <property type="entry name" value="MONOOXYGENASE NMA2164"/>
    <property type="match status" value="1"/>
</dbReference>
<dbReference type="SUPFAM" id="SSF51905">
    <property type="entry name" value="FAD/NAD(P)-binding domain"/>
    <property type="match status" value="1"/>
</dbReference>
<reference evidence="9 10" key="1">
    <citation type="submission" date="2019-01" db="EMBL/GenBank/DDBJ databases">
        <authorList>
            <person name="Chen W.-M."/>
        </authorList>
    </citation>
    <scope>NUCLEOTIDE SEQUENCE [LARGE SCALE GENOMIC DNA]</scope>
    <source>
        <strain evidence="9 10">CCP-18</strain>
    </source>
</reference>
<keyword evidence="4" id="KW-0285">Flavoprotein</keyword>
<accession>A0A3S2UAS7</accession>
<dbReference type="GO" id="GO:0004497">
    <property type="term" value="F:monooxygenase activity"/>
    <property type="evidence" value="ECO:0007669"/>
    <property type="project" value="UniProtKB-KW"/>
</dbReference>
<organism evidence="9 10">
    <name type="scientific">Inhella crocodyli</name>
    <dbReference type="NCBI Taxonomy" id="2499851"/>
    <lineage>
        <taxon>Bacteria</taxon>
        <taxon>Pseudomonadati</taxon>
        <taxon>Pseudomonadota</taxon>
        <taxon>Betaproteobacteria</taxon>
        <taxon>Burkholderiales</taxon>
        <taxon>Sphaerotilaceae</taxon>
        <taxon>Inhella</taxon>
    </lineage>
</organism>
<comment type="similarity">
    <text evidence="3">Belongs to the UbiH/COQ6 family.</text>
</comment>
<dbReference type="UniPathway" id="UPA00232"/>